<evidence type="ECO:0008006" key="3">
    <source>
        <dbReference type="Google" id="ProtNLM"/>
    </source>
</evidence>
<dbReference type="RefSeq" id="WP_100026762.1">
    <property type="nucleotide sequence ID" value="NZ_CP024704.1"/>
</dbReference>
<protein>
    <recommendedName>
        <fullName evidence="3">YokE-like PH domain-containing protein</fullName>
    </recommendedName>
</protein>
<evidence type="ECO:0000313" key="1">
    <source>
        <dbReference type="EMBL" id="ATV70793.1"/>
    </source>
</evidence>
<reference evidence="1 2" key="1">
    <citation type="submission" date="2017-11" db="EMBL/GenBank/DDBJ databases">
        <title>Genome sequencing of Fusobacterium periodonticum KCOM 2555.</title>
        <authorList>
            <person name="Kook J.-K."/>
            <person name="Park S.-N."/>
            <person name="Lim Y.K."/>
        </authorList>
    </citation>
    <scope>NUCLEOTIDE SEQUENCE [LARGE SCALE GENOMIC DNA]</scope>
    <source>
        <strain evidence="1 2">KCOM 2555</strain>
    </source>
</reference>
<dbReference type="Proteomes" id="UP000230781">
    <property type="component" value="Chromosome"/>
</dbReference>
<dbReference type="EMBL" id="CP024704">
    <property type="protein sequence ID" value="ATV70793.1"/>
    <property type="molecule type" value="Genomic_DNA"/>
</dbReference>
<gene>
    <name evidence="1" type="ORF">CTM98_09120</name>
</gene>
<dbReference type="AlphaFoldDB" id="A0A2D3PSX0"/>
<sequence length="127" mass="14871">MKKEEKVAEFLREEGYNVSAEDILIGQFVPGFLQNFITFVPKYVFLAYNDKEFFVIGTNVWKGTPDKNKLRSYSLNEVDIKLKNALLNGKLVLTFNDGKKEKYRIFKLNFASFASRNFKKALEHFNR</sequence>
<accession>A0A2D3PSX0</accession>
<organism evidence="1 2">
    <name type="scientific">Fusobacterium pseudoperiodonticum</name>
    <dbReference type="NCBI Taxonomy" id="2663009"/>
    <lineage>
        <taxon>Bacteria</taxon>
        <taxon>Fusobacteriati</taxon>
        <taxon>Fusobacteriota</taxon>
        <taxon>Fusobacteriia</taxon>
        <taxon>Fusobacteriales</taxon>
        <taxon>Fusobacteriaceae</taxon>
        <taxon>Fusobacterium</taxon>
    </lineage>
</organism>
<name>A0A2D3PSX0_9FUSO</name>
<evidence type="ECO:0000313" key="2">
    <source>
        <dbReference type="Proteomes" id="UP000230781"/>
    </source>
</evidence>
<proteinExistence type="predicted"/>